<proteinExistence type="predicted"/>
<keyword evidence="4" id="KW-1185">Reference proteome</keyword>
<evidence type="ECO:0000256" key="2">
    <source>
        <dbReference type="SAM" id="Phobius"/>
    </source>
</evidence>
<organism evidence="3 4">
    <name type="scientific">Pendulispora rubella</name>
    <dbReference type="NCBI Taxonomy" id="2741070"/>
    <lineage>
        <taxon>Bacteria</taxon>
        <taxon>Pseudomonadati</taxon>
        <taxon>Myxococcota</taxon>
        <taxon>Myxococcia</taxon>
        <taxon>Myxococcales</taxon>
        <taxon>Sorangiineae</taxon>
        <taxon>Pendulisporaceae</taxon>
        <taxon>Pendulispora</taxon>
    </lineage>
</organism>
<evidence type="ECO:0000313" key="4">
    <source>
        <dbReference type="Proteomes" id="UP001374803"/>
    </source>
</evidence>
<evidence type="ECO:0008006" key="5">
    <source>
        <dbReference type="Google" id="ProtNLM"/>
    </source>
</evidence>
<evidence type="ECO:0000256" key="1">
    <source>
        <dbReference type="SAM" id="MobiDB-lite"/>
    </source>
</evidence>
<accession>A0ABZ2KZR2</accession>
<protein>
    <recommendedName>
        <fullName evidence="5">DUF1585 domain-containing protein</fullName>
    </recommendedName>
</protein>
<keyword evidence="2" id="KW-0472">Membrane</keyword>
<gene>
    <name evidence="3" type="ORF">LVJ94_39910</name>
</gene>
<dbReference type="EMBL" id="CP089983">
    <property type="protein sequence ID" value="WXB03061.1"/>
    <property type="molecule type" value="Genomic_DNA"/>
</dbReference>
<sequence length="719" mass="78731">MSSFGPAYAAYLRVLSRFLAVRGRRGALGFFLIVITPLVGVCASACGGAGSSTSPTKASAPRTEAHGERGDEACPACAADATRYLRQLSLDLRGRPPSVEELEQVRTSQDVTPETIDAMVHSDEFLGRVRTWHMALLWPNLDGFHVRGAPLVAIDYDDATGRQKGGTFSPDPAMVEDGPAPKGRSGKRPAARGFVYHPDGYVNQLLRGGEVGATLCDPRIEYPKPAAARMEGGRSVAPAQPTYSVVGTDKKRRKYPYYDADGVPLPYHDAAHCPNYCSSKGDAERASRDYKGRREYYAPMNAKGADAKPHELDPPDMHCPDAFPHRVVNSCDNHVGSNDPEMVVRVRREGMRKVRHYWSGTTEVRTCAYDAQERTNSTITGASCAGNALRDASCGCGPQGMYCMPSILSAGVASSRAEYVVRTALNEEPLRIVESVVARDEDYFDIFRTRRSFMNGPLAMLYKNQLGSLQGLALSAPASAEALPDISYDDAGFREYLRDAQHAGVLTTPAYLGRFPTWRSRVSQFRTAFMCRPFTPGSAALPSPDDACTREPNLAQRCGCKNCHAALEPMTAWFGRWAERSAQYLGPAEYPARDPSCEQCAVNKKGCTERCRTQYVVDTVNADGARYAGTLRGYLYRTKDEEARIDEGPGGLVASAIASGELESCTIRTAWGKLLGRSMSDDEMQAVLPELARRFERSHHSYRDLIKAIVTSPAYRRVD</sequence>
<keyword evidence="2" id="KW-1133">Transmembrane helix</keyword>
<reference evidence="3" key="1">
    <citation type="submission" date="2021-12" db="EMBL/GenBank/DDBJ databases">
        <title>Discovery of the Pendulisporaceae a myxobacterial family with distinct sporulation behavior and unique specialized metabolism.</title>
        <authorList>
            <person name="Garcia R."/>
            <person name="Popoff A."/>
            <person name="Bader C.D."/>
            <person name="Loehr J."/>
            <person name="Walesch S."/>
            <person name="Walt C."/>
            <person name="Boldt J."/>
            <person name="Bunk B."/>
            <person name="Haeckl F.J.F.P.J."/>
            <person name="Gunesch A.P."/>
            <person name="Birkelbach J."/>
            <person name="Nuebel U."/>
            <person name="Pietschmann T."/>
            <person name="Bach T."/>
            <person name="Mueller R."/>
        </authorList>
    </citation>
    <scope>NUCLEOTIDE SEQUENCE</scope>
    <source>
        <strain evidence="3">MSr11367</strain>
    </source>
</reference>
<feature type="region of interest" description="Disordered" evidence="1">
    <location>
        <begin position="163"/>
        <end position="189"/>
    </location>
</feature>
<feature type="transmembrane region" description="Helical" evidence="2">
    <location>
        <begin position="27"/>
        <end position="50"/>
    </location>
</feature>
<dbReference type="Proteomes" id="UP001374803">
    <property type="component" value="Chromosome"/>
</dbReference>
<feature type="region of interest" description="Disordered" evidence="1">
    <location>
        <begin position="48"/>
        <end position="71"/>
    </location>
</feature>
<name>A0ABZ2KZR2_9BACT</name>
<dbReference type="RefSeq" id="WP_394832688.1">
    <property type="nucleotide sequence ID" value="NZ_CP089929.1"/>
</dbReference>
<keyword evidence="2" id="KW-0812">Transmembrane</keyword>
<evidence type="ECO:0000313" key="3">
    <source>
        <dbReference type="EMBL" id="WXB03061.1"/>
    </source>
</evidence>